<dbReference type="InterPro" id="IPR044925">
    <property type="entry name" value="His-Me_finger_sf"/>
</dbReference>
<evidence type="ECO:0000256" key="2">
    <source>
        <dbReference type="ARBA" id="ARBA00022722"/>
    </source>
</evidence>
<keyword evidence="2" id="KW-0540">Nuclease</keyword>
<feature type="region of interest" description="Disordered" evidence="4">
    <location>
        <begin position="172"/>
        <end position="191"/>
    </location>
</feature>
<keyword evidence="5" id="KW-0732">Signal</keyword>
<evidence type="ECO:0000313" key="6">
    <source>
        <dbReference type="EMBL" id="GAD02662.1"/>
    </source>
</evidence>
<evidence type="ECO:0000256" key="3">
    <source>
        <dbReference type="ARBA" id="ARBA00022801"/>
    </source>
</evidence>
<dbReference type="GO" id="GO:0004518">
    <property type="term" value="F:nuclease activity"/>
    <property type="evidence" value="ECO:0007669"/>
    <property type="project" value="UniProtKB-KW"/>
</dbReference>
<comment type="similarity">
    <text evidence="1">Belongs to the EndA/NucM nuclease family.</text>
</comment>
<proteinExistence type="inferred from homology"/>
<dbReference type="EMBL" id="BARX01000018">
    <property type="protein sequence ID" value="GAD02662.1"/>
    <property type="molecule type" value="Genomic_DNA"/>
</dbReference>
<evidence type="ECO:0000256" key="1">
    <source>
        <dbReference type="ARBA" id="ARBA00006429"/>
    </source>
</evidence>
<dbReference type="EC" id="3.1.-.-" evidence="6"/>
<sequence>MRRLLFGCILAVYSLASFCAPKDGYYESALGKTGTDLKAALHTIIDGHLALPYTKSGNDDWTDGENIDVWEALAYTDSACADEVPDCDLVVTLYLGEIRSTDLAYRGGTAAIHAWEREHVWPKSRSFPKPNQDGYTDLHHLRPADRDLNNKHSNYGYDNGGQPILDKLEDSQTRETTAKLDKENKSFEPPNRAKGQVARMLFYMAVRYEPQDNTDEEKMSDLRIVDDNFVTKDPLIGDLCTLLTWHNMYSPSDFERRRNDRVEEIQGNRNPFIDQPGWANLIWGEQCSSL</sequence>
<comment type="caution">
    <text evidence="6">The sequence shown here is derived from an EMBL/GenBank/DDBJ whole genome shotgun (WGS) entry which is preliminary data.</text>
</comment>
<dbReference type="GO" id="GO:0016787">
    <property type="term" value="F:hydrolase activity"/>
    <property type="evidence" value="ECO:0007669"/>
    <property type="project" value="UniProtKB-KW"/>
</dbReference>
<evidence type="ECO:0000313" key="7">
    <source>
        <dbReference type="Proteomes" id="UP000014461"/>
    </source>
</evidence>
<accession>R9PMP5</accession>
<keyword evidence="7" id="KW-1185">Reference proteome</keyword>
<dbReference type="InterPro" id="IPR007346">
    <property type="entry name" value="Endonuclease-I"/>
</dbReference>
<dbReference type="PANTHER" id="PTHR33607">
    <property type="entry name" value="ENDONUCLEASE-1"/>
    <property type="match status" value="1"/>
</dbReference>
<name>R9PMP5_AGAAL</name>
<dbReference type="Pfam" id="PF04231">
    <property type="entry name" value="Endonuclease_1"/>
    <property type="match status" value="1"/>
</dbReference>
<dbReference type="OrthoDB" id="9800417at2"/>
<keyword evidence="3 6" id="KW-0378">Hydrolase</keyword>
<organism evidence="6 7">
    <name type="scientific">Agarivorans albus MKT 106</name>
    <dbReference type="NCBI Taxonomy" id="1331007"/>
    <lineage>
        <taxon>Bacteria</taxon>
        <taxon>Pseudomonadati</taxon>
        <taxon>Pseudomonadota</taxon>
        <taxon>Gammaproteobacteria</taxon>
        <taxon>Alteromonadales</taxon>
        <taxon>Alteromonadaceae</taxon>
        <taxon>Agarivorans</taxon>
    </lineage>
</organism>
<feature type="compositionally biased region" description="Basic and acidic residues" evidence="4">
    <location>
        <begin position="172"/>
        <end position="186"/>
    </location>
</feature>
<dbReference type="AlphaFoldDB" id="R9PMP5"/>
<gene>
    <name evidence="6" type="ORF">AALB_2742</name>
</gene>
<dbReference type="Proteomes" id="UP000014461">
    <property type="component" value="Unassembled WGS sequence"/>
</dbReference>
<evidence type="ECO:0000256" key="4">
    <source>
        <dbReference type="SAM" id="MobiDB-lite"/>
    </source>
</evidence>
<dbReference type="RefSeq" id="WP_016402429.1">
    <property type="nucleotide sequence ID" value="NZ_BARX01000018.1"/>
</dbReference>
<evidence type="ECO:0000256" key="5">
    <source>
        <dbReference type="SAM" id="SignalP"/>
    </source>
</evidence>
<protein>
    <submittedName>
        <fullName evidence="6">Extracellular ribonuclease</fullName>
        <ecNumber evidence="6">3.1.-.-</ecNumber>
    </submittedName>
</protein>
<dbReference type="PANTHER" id="PTHR33607:SF2">
    <property type="entry name" value="ENDONUCLEASE-1"/>
    <property type="match status" value="1"/>
</dbReference>
<dbReference type="STRING" id="1331007.AALB_2742"/>
<feature type="signal peptide" evidence="5">
    <location>
        <begin position="1"/>
        <end position="19"/>
    </location>
</feature>
<dbReference type="SUPFAM" id="SSF54060">
    <property type="entry name" value="His-Me finger endonucleases"/>
    <property type="match status" value="1"/>
</dbReference>
<feature type="chain" id="PRO_5004488053" evidence="5">
    <location>
        <begin position="20"/>
        <end position="290"/>
    </location>
</feature>
<reference evidence="6" key="1">
    <citation type="journal article" date="2013" name="Genome Announc.">
        <title>Draft Genome Sequence of Agarivorans albus Strain MKT 106T, an Agarolytic Marine Bacterium.</title>
        <authorList>
            <person name="Yasuike M."/>
            <person name="Nakamura Y."/>
            <person name="Kai W."/>
            <person name="Fujiwara A."/>
            <person name="Fukui Y."/>
            <person name="Satomi M."/>
            <person name="Sano M."/>
        </authorList>
    </citation>
    <scope>NUCLEOTIDE SEQUENCE [LARGE SCALE GENOMIC DNA]</scope>
</reference>